<evidence type="ECO:0000256" key="3">
    <source>
        <dbReference type="ARBA" id="ARBA00022737"/>
    </source>
</evidence>
<dbReference type="Pfam" id="PF00630">
    <property type="entry name" value="Filamin"/>
    <property type="match status" value="1"/>
</dbReference>
<protein>
    <submittedName>
        <fullName evidence="10">Uncharacterized protein</fullName>
    </submittedName>
</protein>
<dbReference type="SUPFAM" id="SSF57845">
    <property type="entry name" value="B-box zinc-binding domain"/>
    <property type="match status" value="2"/>
</dbReference>
<dbReference type="PANTHER" id="PTHR25462:SF296">
    <property type="entry name" value="MEIOTIC P26, ISOFORM F"/>
    <property type="match status" value="1"/>
</dbReference>
<dbReference type="SMART" id="SM00557">
    <property type="entry name" value="IG_FLMN"/>
    <property type="match status" value="1"/>
</dbReference>
<evidence type="ECO:0000313" key="10">
    <source>
        <dbReference type="EMBL" id="CAH3185009.1"/>
    </source>
</evidence>
<evidence type="ECO:0000259" key="8">
    <source>
        <dbReference type="PROSITE" id="PS50089"/>
    </source>
</evidence>
<keyword evidence="2" id="KW-0479">Metal-binding</keyword>
<evidence type="ECO:0000256" key="5">
    <source>
        <dbReference type="ARBA" id="ARBA00022833"/>
    </source>
</evidence>
<feature type="repeat" description="Filamin" evidence="7">
    <location>
        <begin position="378"/>
        <end position="481"/>
    </location>
</feature>
<dbReference type="InterPro" id="IPR017868">
    <property type="entry name" value="Filamin/ABP280_repeat-like"/>
</dbReference>
<dbReference type="Gene3D" id="3.30.40.10">
    <property type="entry name" value="Zinc/RING finger domain, C3HC4 (zinc finger)"/>
    <property type="match status" value="2"/>
</dbReference>
<dbReference type="Gene3D" id="2.60.40.10">
    <property type="entry name" value="Immunoglobulins"/>
    <property type="match status" value="1"/>
</dbReference>
<evidence type="ECO:0000256" key="6">
    <source>
        <dbReference type="PROSITE-ProRule" id="PRU00024"/>
    </source>
</evidence>
<feature type="domain" description="RING-type" evidence="8">
    <location>
        <begin position="23"/>
        <end position="66"/>
    </location>
</feature>
<name>A0ABN8S2D0_9CNID</name>
<feature type="domain" description="RING-type" evidence="8">
    <location>
        <begin position="495"/>
        <end position="538"/>
    </location>
</feature>
<evidence type="ECO:0000259" key="9">
    <source>
        <dbReference type="PROSITE" id="PS50119"/>
    </source>
</evidence>
<dbReference type="InterPro" id="IPR000315">
    <property type="entry name" value="Znf_B-box"/>
</dbReference>
<dbReference type="Pfam" id="PF13639">
    <property type="entry name" value="zf-RING_2"/>
    <property type="match status" value="2"/>
</dbReference>
<accession>A0ABN8S2D0</accession>
<sequence length="864" mass="97385">MFVPAEKFIKDDIQKMASKELGCSICIEGYNDKEKCPRMLSCGHSFCSRCLERLLRGNTIDCPKCRNPVAVPSGVHGLLKNFALLDIVNETAPKQHAENLGYTGTHECEACDEKHQSMFFCLDCEENMCKAAAQIHKRSKLSRDHRVVTFKELKANPQVASVSVLCPEHNDPFRFFDENCGHVICRDCYTLNHNGHKCVIVAEAASKYRREMEALGSKASCQAEKIYAAEGGVMDELFFMEVACEEQREKIQGFFRELHSALSNREQVLMDKLSSIYRQTKSILTEQLDRLEVNQAFLKSAVQRAKSSIQSPSDVQFLLSRPDIVSTLETEKCYSIVLDPEAQFMTEFTKSEEERMSFSHHPNKSIEEAIQSAGDISDISTCAANTIATGRGITTANPGRKVTFTITSHDSRNFQRKRGGDVFVVKLKPEVGGDEINVELKDQKDGTYLAEYTVDKMYGKLTLSVCLRGAHIRGSPFAVNVKPLRHTMASKGPECSICFERYNDENKCPRLLSCGHSFCSCCLERLLRGNTIDCPQCRNPVVVPSGVHGLSKNFALLDIVNETTPKQHVLPNTREKRPSLAGNRSKGSHECEACDKKHPANFCCLDCKENMCKTAAQFHTRNKASRDHRVVSLEELEANPQLASVSLICQKHNDKFRFFDERCGYVVCRECIAVEHFGHVCLPLAEAAFKYQPEVEDLIEETNILLGEAKVIEDEEMETCSDLKKAHEQGVTDIQSFFKELHGALSTREHDLKVGVNQIFKPEVDFLEEQLKRLRSWKTVLESVKQRAESAIQTSGSDELHICILNAKSELENALESKPEPGKGDQRTDSDVKIVCDRWKFLNTLHNECKEVLREVFEDKSETI</sequence>
<comment type="similarity">
    <text evidence="1">Belongs to the TRIM/RBCC family.</text>
</comment>
<dbReference type="InterPro" id="IPR001298">
    <property type="entry name" value="Filamin/ABP280_rpt"/>
</dbReference>
<dbReference type="Proteomes" id="UP001159405">
    <property type="component" value="Unassembled WGS sequence"/>
</dbReference>
<keyword evidence="11" id="KW-1185">Reference proteome</keyword>
<gene>
    <name evidence="10" type="ORF">PLOB_00031790</name>
</gene>
<dbReference type="SUPFAM" id="SSF81296">
    <property type="entry name" value="E set domains"/>
    <property type="match status" value="1"/>
</dbReference>
<dbReference type="Pfam" id="PF00643">
    <property type="entry name" value="zf-B_box"/>
    <property type="match status" value="1"/>
</dbReference>
<dbReference type="Gene3D" id="3.30.160.60">
    <property type="entry name" value="Classic Zinc Finger"/>
    <property type="match status" value="2"/>
</dbReference>
<dbReference type="PROSITE" id="PS00518">
    <property type="entry name" value="ZF_RING_1"/>
    <property type="match status" value="2"/>
</dbReference>
<keyword evidence="3" id="KW-0677">Repeat</keyword>
<dbReference type="PROSITE" id="PS50119">
    <property type="entry name" value="ZF_BBOX"/>
    <property type="match status" value="1"/>
</dbReference>
<keyword evidence="4 6" id="KW-0863">Zinc-finger</keyword>
<dbReference type="CDD" id="cd19757">
    <property type="entry name" value="Bbox1"/>
    <property type="match status" value="2"/>
</dbReference>
<dbReference type="InterPro" id="IPR001841">
    <property type="entry name" value="Znf_RING"/>
</dbReference>
<evidence type="ECO:0000313" key="11">
    <source>
        <dbReference type="Proteomes" id="UP001159405"/>
    </source>
</evidence>
<dbReference type="SMART" id="SM00336">
    <property type="entry name" value="BBOX"/>
    <property type="match status" value="4"/>
</dbReference>
<evidence type="ECO:0000256" key="4">
    <source>
        <dbReference type="ARBA" id="ARBA00022771"/>
    </source>
</evidence>
<proteinExistence type="inferred from homology"/>
<dbReference type="InterPro" id="IPR003649">
    <property type="entry name" value="Bbox_C"/>
</dbReference>
<evidence type="ECO:0000256" key="1">
    <source>
        <dbReference type="ARBA" id="ARBA00008518"/>
    </source>
</evidence>
<dbReference type="SMART" id="SM00184">
    <property type="entry name" value="RING"/>
    <property type="match status" value="2"/>
</dbReference>
<evidence type="ECO:0000256" key="2">
    <source>
        <dbReference type="ARBA" id="ARBA00022723"/>
    </source>
</evidence>
<comment type="caution">
    <text evidence="10">The sequence shown here is derived from an EMBL/GenBank/DDBJ whole genome shotgun (WGS) entry which is preliminary data.</text>
</comment>
<dbReference type="InterPro" id="IPR017907">
    <property type="entry name" value="Znf_RING_CS"/>
</dbReference>
<dbReference type="PROSITE" id="PS50089">
    <property type="entry name" value="ZF_RING_2"/>
    <property type="match status" value="2"/>
</dbReference>
<organism evidence="10 11">
    <name type="scientific">Porites lobata</name>
    <dbReference type="NCBI Taxonomy" id="104759"/>
    <lineage>
        <taxon>Eukaryota</taxon>
        <taxon>Metazoa</taxon>
        <taxon>Cnidaria</taxon>
        <taxon>Anthozoa</taxon>
        <taxon>Hexacorallia</taxon>
        <taxon>Scleractinia</taxon>
        <taxon>Fungiina</taxon>
        <taxon>Poritidae</taxon>
        <taxon>Porites</taxon>
    </lineage>
</organism>
<feature type="domain" description="B box-type" evidence="9">
    <location>
        <begin position="644"/>
        <end position="684"/>
    </location>
</feature>
<dbReference type="InterPro" id="IPR014756">
    <property type="entry name" value="Ig_E-set"/>
</dbReference>
<dbReference type="InterPro" id="IPR013783">
    <property type="entry name" value="Ig-like_fold"/>
</dbReference>
<keyword evidence="5" id="KW-0862">Zinc</keyword>
<dbReference type="SUPFAM" id="SSF57850">
    <property type="entry name" value="RING/U-box"/>
    <property type="match status" value="2"/>
</dbReference>
<dbReference type="PROSITE" id="PS50194">
    <property type="entry name" value="FILAMIN_REPEAT"/>
    <property type="match status" value="1"/>
</dbReference>
<dbReference type="InterPro" id="IPR013083">
    <property type="entry name" value="Znf_RING/FYVE/PHD"/>
</dbReference>
<dbReference type="InterPro" id="IPR047153">
    <property type="entry name" value="TRIM45/56/19-like"/>
</dbReference>
<dbReference type="EMBL" id="CALNXK010000407">
    <property type="protein sequence ID" value="CAH3185009.1"/>
    <property type="molecule type" value="Genomic_DNA"/>
</dbReference>
<dbReference type="SMART" id="SM00502">
    <property type="entry name" value="BBC"/>
    <property type="match status" value="1"/>
</dbReference>
<reference evidence="10 11" key="1">
    <citation type="submission" date="2022-05" db="EMBL/GenBank/DDBJ databases">
        <authorList>
            <consortium name="Genoscope - CEA"/>
            <person name="William W."/>
        </authorList>
    </citation>
    <scope>NUCLEOTIDE SEQUENCE [LARGE SCALE GENOMIC DNA]</scope>
</reference>
<evidence type="ECO:0000256" key="7">
    <source>
        <dbReference type="PROSITE-ProRule" id="PRU00087"/>
    </source>
</evidence>
<dbReference type="PANTHER" id="PTHR25462">
    <property type="entry name" value="BONUS, ISOFORM C-RELATED"/>
    <property type="match status" value="1"/>
</dbReference>